<dbReference type="Gene3D" id="3.40.50.150">
    <property type="entry name" value="Vaccinia Virus protein VP39"/>
    <property type="match status" value="1"/>
</dbReference>
<dbReference type="AlphaFoldDB" id="A0A518EMB9"/>
<gene>
    <name evidence="6" type="primary">prmA</name>
    <name evidence="6" type="ORF">Poly30_07350</name>
</gene>
<accession>A0A518EMB9</accession>
<evidence type="ECO:0000256" key="5">
    <source>
        <dbReference type="ARBA" id="ARBA00022691"/>
    </source>
</evidence>
<keyword evidence="5" id="KW-0949">S-adenosyl-L-methionine</keyword>
<comment type="similarity">
    <text evidence="1">Belongs to the methyltransferase superfamily. PrmA family.</text>
</comment>
<proteinExistence type="inferred from homology"/>
<dbReference type="GO" id="GO:0005840">
    <property type="term" value="C:ribosome"/>
    <property type="evidence" value="ECO:0007669"/>
    <property type="project" value="UniProtKB-KW"/>
</dbReference>
<evidence type="ECO:0000313" key="6">
    <source>
        <dbReference type="EMBL" id="QDV05239.1"/>
    </source>
</evidence>
<dbReference type="SUPFAM" id="SSF53335">
    <property type="entry name" value="S-adenosyl-L-methionine-dependent methyltransferases"/>
    <property type="match status" value="1"/>
</dbReference>
<dbReference type="GO" id="GO:0032259">
    <property type="term" value="P:methylation"/>
    <property type="evidence" value="ECO:0007669"/>
    <property type="project" value="UniProtKB-KW"/>
</dbReference>
<keyword evidence="6" id="KW-0689">Ribosomal protein</keyword>
<name>A0A518EMB9_9BACT</name>
<dbReference type="InterPro" id="IPR029063">
    <property type="entry name" value="SAM-dependent_MTases_sf"/>
</dbReference>
<dbReference type="PANTHER" id="PTHR43648:SF1">
    <property type="entry name" value="ELECTRON TRANSFER FLAVOPROTEIN BETA SUBUNIT LYSINE METHYLTRANSFERASE"/>
    <property type="match status" value="1"/>
</dbReference>
<dbReference type="RefSeq" id="WP_145194654.1">
    <property type="nucleotide sequence ID" value="NZ_CP036434.1"/>
</dbReference>
<reference evidence="6 7" key="1">
    <citation type="submission" date="2019-02" db="EMBL/GenBank/DDBJ databases">
        <title>Deep-cultivation of Planctomycetes and their phenomic and genomic characterization uncovers novel biology.</title>
        <authorList>
            <person name="Wiegand S."/>
            <person name="Jogler M."/>
            <person name="Boedeker C."/>
            <person name="Pinto D."/>
            <person name="Vollmers J."/>
            <person name="Rivas-Marin E."/>
            <person name="Kohn T."/>
            <person name="Peeters S.H."/>
            <person name="Heuer A."/>
            <person name="Rast P."/>
            <person name="Oberbeckmann S."/>
            <person name="Bunk B."/>
            <person name="Jeske O."/>
            <person name="Meyerdierks A."/>
            <person name="Storesund J.E."/>
            <person name="Kallscheuer N."/>
            <person name="Luecker S."/>
            <person name="Lage O.M."/>
            <person name="Pohl T."/>
            <person name="Merkel B.J."/>
            <person name="Hornburger P."/>
            <person name="Mueller R.-W."/>
            <person name="Bruemmer F."/>
            <person name="Labrenz M."/>
            <person name="Spormann A.M."/>
            <person name="Op den Camp H."/>
            <person name="Overmann J."/>
            <person name="Amann R."/>
            <person name="Jetten M.S.M."/>
            <person name="Mascher T."/>
            <person name="Medema M.H."/>
            <person name="Devos D.P."/>
            <person name="Kaster A.-K."/>
            <person name="Ovreas L."/>
            <person name="Rohde M."/>
            <person name="Galperin M.Y."/>
            <person name="Jogler C."/>
        </authorList>
    </citation>
    <scope>NUCLEOTIDE SEQUENCE [LARGE SCALE GENOMIC DNA]</scope>
    <source>
        <strain evidence="6 7">Poly30</strain>
    </source>
</reference>
<dbReference type="OrthoDB" id="9785995at2"/>
<evidence type="ECO:0000256" key="1">
    <source>
        <dbReference type="ARBA" id="ARBA00009741"/>
    </source>
</evidence>
<dbReference type="CDD" id="cd02440">
    <property type="entry name" value="AdoMet_MTases"/>
    <property type="match status" value="1"/>
</dbReference>
<evidence type="ECO:0000313" key="7">
    <source>
        <dbReference type="Proteomes" id="UP000320390"/>
    </source>
</evidence>
<keyword evidence="6" id="KW-0687">Ribonucleoprotein</keyword>
<evidence type="ECO:0000256" key="4">
    <source>
        <dbReference type="ARBA" id="ARBA00022679"/>
    </source>
</evidence>
<dbReference type="GO" id="GO:0008276">
    <property type="term" value="F:protein methyltransferase activity"/>
    <property type="evidence" value="ECO:0007669"/>
    <property type="project" value="InterPro"/>
</dbReference>
<sequence length="308" mass="34185">MTKELRSKMGWTEVRVDVPQGWQELVAETLNFGPCTTVAFGTTSIAARQPEEGHDAVRTFVMAQDDTPSFRQRVQVKLDELVELIGVEELTGLRADFKPLPPEDYATSWRKDWKPFRVGRLVLLPPWREEGPPRESDIRFTIQPAGSFGSGRHASTRTCLRVIDQRIRGGERVLDAGTGSGILSVAATLLGAESAVGFDIDPVSKPTADELAEDNGVAARCDFRPGDFSALREDEIGFDVVLANIYADVLQAHAAEFHRRLAPTGWFAFSGCRFDHRDATVAKMNEVGLRIDEERQRGRWVTFVGARA</sequence>
<keyword evidence="2" id="KW-0963">Cytoplasm</keyword>
<dbReference type="PIRSF" id="PIRSF000401">
    <property type="entry name" value="RPL11_MTase"/>
    <property type="match status" value="1"/>
</dbReference>
<dbReference type="EC" id="2.1.1.-" evidence="6"/>
<dbReference type="EMBL" id="CP036434">
    <property type="protein sequence ID" value="QDV05239.1"/>
    <property type="molecule type" value="Genomic_DNA"/>
</dbReference>
<dbReference type="PANTHER" id="PTHR43648">
    <property type="entry name" value="ELECTRON TRANSFER FLAVOPROTEIN BETA SUBUNIT LYSINE METHYLTRANSFERASE"/>
    <property type="match status" value="1"/>
</dbReference>
<keyword evidence="3 6" id="KW-0489">Methyltransferase</keyword>
<dbReference type="Pfam" id="PF06325">
    <property type="entry name" value="PrmA"/>
    <property type="match status" value="1"/>
</dbReference>
<keyword evidence="4 6" id="KW-0808">Transferase</keyword>
<evidence type="ECO:0000256" key="3">
    <source>
        <dbReference type="ARBA" id="ARBA00022603"/>
    </source>
</evidence>
<protein>
    <submittedName>
        <fullName evidence="6">Ribosomal protein L11 methyltransferase</fullName>
        <ecNumber evidence="6">2.1.1.-</ecNumber>
    </submittedName>
</protein>
<organism evidence="6 7">
    <name type="scientific">Saltatorellus ferox</name>
    <dbReference type="NCBI Taxonomy" id="2528018"/>
    <lineage>
        <taxon>Bacteria</taxon>
        <taxon>Pseudomonadati</taxon>
        <taxon>Planctomycetota</taxon>
        <taxon>Planctomycetia</taxon>
        <taxon>Planctomycetia incertae sedis</taxon>
        <taxon>Saltatorellus</taxon>
    </lineage>
</organism>
<dbReference type="InterPro" id="IPR004498">
    <property type="entry name" value="Ribosomal_PrmA_MeTrfase"/>
</dbReference>
<dbReference type="Proteomes" id="UP000320390">
    <property type="component" value="Chromosome"/>
</dbReference>
<keyword evidence="7" id="KW-1185">Reference proteome</keyword>
<dbReference type="InterPro" id="IPR050078">
    <property type="entry name" value="Ribosomal_L11_MeTrfase_PrmA"/>
</dbReference>
<evidence type="ECO:0000256" key="2">
    <source>
        <dbReference type="ARBA" id="ARBA00022490"/>
    </source>
</evidence>